<name>A0A0B8N1Z3_TALPI</name>
<dbReference type="Proteomes" id="UP000053095">
    <property type="component" value="Unassembled WGS sequence"/>
</dbReference>
<dbReference type="InterPro" id="IPR001810">
    <property type="entry name" value="F-box_dom"/>
</dbReference>
<organism evidence="2 3">
    <name type="scientific">Talaromyces pinophilus</name>
    <name type="common">Penicillium pinophilum</name>
    <dbReference type="NCBI Taxonomy" id="128442"/>
    <lineage>
        <taxon>Eukaryota</taxon>
        <taxon>Fungi</taxon>
        <taxon>Dikarya</taxon>
        <taxon>Ascomycota</taxon>
        <taxon>Pezizomycotina</taxon>
        <taxon>Eurotiomycetes</taxon>
        <taxon>Eurotiomycetidae</taxon>
        <taxon>Eurotiales</taxon>
        <taxon>Trichocomaceae</taxon>
        <taxon>Talaromyces</taxon>
        <taxon>Talaromyces sect. Talaromyces</taxon>
    </lineage>
</organism>
<dbReference type="Pfam" id="PF00646">
    <property type="entry name" value="F-box"/>
    <property type="match status" value="1"/>
</dbReference>
<accession>A0A0B8N1Z3</accession>
<gene>
    <name evidence="2" type="ORF">TCE0_003f00057</name>
</gene>
<protein>
    <submittedName>
        <fullName evidence="2">Monocarboxylate permease</fullName>
    </submittedName>
</protein>
<dbReference type="PROSITE" id="PS50181">
    <property type="entry name" value="FBOX"/>
    <property type="match status" value="1"/>
</dbReference>
<proteinExistence type="predicted"/>
<dbReference type="InterPro" id="IPR036047">
    <property type="entry name" value="F-box-like_dom_sf"/>
</dbReference>
<dbReference type="AlphaFoldDB" id="A0A0B8N1Z3"/>
<dbReference type="Gene3D" id="1.20.1280.50">
    <property type="match status" value="1"/>
</dbReference>
<dbReference type="SUPFAM" id="SSF81383">
    <property type="entry name" value="F-box domain"/>
    <property type="match status" value="1"/>
</dbReference>
<sequence length="507" mass="57965">MAMNSHLLGDIDNAHVGRIIHDFKSLPTKQARKAVLNAILDDLTSSERRELYARPKDPLQYDIVGSLPLELVLKIAKHLAPLRVWIIQRVSKRWQAIFTSKEIYRAIHFRSYPFTLLGAEDTTLSSSVAMMRCKYGYPRTQAYYPWPKGLQCDFEEPSTAEQLISYYSGKVAWLATDQRTACVRDLTTGTVMEFITETRGVVRFVHLSGNFLFVQASGYCTAWELSTHQSHQIRLPSPHILEINARHDRAAILIGRPSEESTILSWHFGTDSVRSTNVQGQPLFTCWVNDNNTENDLLLVIQAEREVALNSYKLSRQRFTIADQEITCLDTKLLAVGQIFDPDLALFFTFARFSQYICRYDTIVSQIVPLKSPELDRDIIFFSYSTKTEKLIVRFPKYKKTGVDPAWKYDKGKMPLVDGTIYVPDALWASFSVDPILDTKRWPNTARFHSEGCDGYIYGRGMTEGSKRWVAFGDHQLYGFAHNNGIEAVSFDCRLQFPSNPRVTIRP</sequence>
<evidence type="ECO:0000313" key="2">
    <source>
        <dbReference type="EMBL" id="GAM33275.1"/>
    </source>
</evidence>
<dbReference type="EMBL" id="DF933799">
    <property type="protein sequence ID" value="GAM33275.1"/>
    <property type="molecule type" value="Genomic_DNA"/>
</dbReference>
<reference evidence="3" key="1">
    <citation type="journal article" date="2015" name="Genome Announc.">
        <title>Draft genome sequence of Talaromyces cellulolyticus strain Y-94, a source of lignocellulosic biomass-degrading enzymes.</title>
        <authorList>
            <person name="Fujii T."/>
            <person name="Koike H."/>
            <person name="Sawayama S."/>
            <person name="Yano S."/>
            <person name="Inoue H."/>
        </authorList>
    </citation>
    <scope>NUCLEOTIDE SEQUENCE [LARGE SCALE GENOMIC DNA]</scope>
    <source>
        <strain evidence="3">Y-94</strain>
    </source>
</reference>
<feature type="domain" description="F-box" evidence="1">
    <location>
        <begin position="61"/>
        <end position="107"/>
    </location>
</feature>
<keyword evidence="3" id="KW-1185">Reference proteome</keyword>
<evidence type="ECO:0000259" key="1">
    <source>
        <dbReference type="PROSITE" id="PS50181"/>
    </source>
</evidence>
<evidence type="ECO:0000313" key="3">
    <source>
        <dbReference type="Proteomes" id="UP000053095"/>
    </source>
</evidence>